<protein>
    <submittedName>
        <fullName evidence="1">Oxidoreductase</fullName>
    </submittedName>
</protein>
<sequence length="277" mass="30298">MNSLKGKIALVTGGSRGAGKAIAIELGKAGAVVYVTGRSTKRSSPHDFPGTIEDTAAEIQAAGGKGIGVVCDHTNAANVEELIKRIDQEQGRLDILVNNVWGGNELSIDAAPFWELPLEHWDNMFTSGVRAQLTANYFAIPLLRKNRKGLIVHTSFWDHDKYIGNFYYDLSKNALNRMAYGLSVELKNDNIAVVAVSPGFMRTELVLKSFQTDEDHWQKITELASSETPHYVGRAVAALAGDPQILSKTGQILRAGDLAKEYQFTDIDGRVIPPFEI</sequence>
<organism evidence="1 2">
    <name type="scientific">Bacillus gobiensis</name>
    <dbReference type="NCBI Taxonomy" id="1441095"/>
    <lineage>
        <taxon>Bacteria</taxon>
        <taxon>Bacillati</taxon>
        <taxon>Bacillota</taxon>
        <taxon>Bacilli</taxon>
        <taxon>Bacillales</taxon>
        <taxon>Bacillaceae</taxon>
        <taxon>Bacillus</taxon>
    </lineage>
</organism>
<dbReference type="OrthoDB" id="63584at2"/>
<dbReference type="InterPro" id="IPR002347">
    <property type="entry name" value="SDR_fam"/>
</dbReference>
<dbReference type="Gene3D" id="3.40.50.720">
    <property type="entry name" value="NAD(P)-binding Rossmann-like Domain"/>
    <property type="match status" value="1"/>
</dbReference>
<name>A0A0M5JFS7_9BACI</name>
<dbReference type="PANTHER" id="PTHR44147">
    <property type="entry name" value="DEHYDROGENASE/REDUCTASE SDR FAMILY MEMBER 1"/>
    <property type="match status" value="1"/>
</dbReference>
<reference evidence="1 2" key="2">
    <citation type="journal article" date="2016" name="Int. J. Syst. Evol. Microbiol.">
        <title>Bacillus gobiensis sp. nov., isolated from a soil sample.</title>
        <authorList>
            <person name="Liu B."/>
            <person name="Liu G.H."/>
            <person name="Cetin S."/>
            <person name="Schumann P."/>
            <person name="Pan Z.Z."/>
            <person name="Chen Q.Q."/>
        </authorList>
    </citation>
    <scope>NUCLEOTIDE SEQUENCE [LARGE SCALE GENOMIC DNA]</scope>
    <source>
        <strain evidence="1 2">FJAT-4402</strain>
    </source>
</reference>
<evidence type="ECO:0000313" key="1">
    <source>
        <dbReference type="EMBL" id="ALC80351.1"/>
    </source>
</evidence>
<dbReference type="PANTHER" id="PTHR44147:SF2">
    <property type="entry name" value="DEHYDROGENASE_REDUCTASE SDR FAMILY MEMBER 1"/>
    <property type="match status" value="1"/>
</dbReference>
<evidence type="ECO:0000313" key="2">
    <source>
        <dbReference type="Proteomes" id="UP000067625"/>
    </source>
</evidence>
<dbReference type="Proteomes" id="UP000067625">
    <property type="component" value="Chromosome"/>
</dbReference>
<dbReference type="InterPro" id="IPR036291">
    <property type="entry name" value="NAD(P)-bd_dom_sf"/>
</dbReference>
<reference evidence="2" key="1">
    <citation type="submission" date="2015-08" db="EMBL/GenBank/DDBJ databases">
        <title>Genome sequencing project for genomic taxonomy and phylogenomics of Bacillus-like bacteria.</title>
        <authorList>
            <person name="Liu B."/>
            <person name="Wang J."/>
            <person name="Zhu Y."/>
            <person name="Liu G."/>
            <person name="Chen Q."/>
            <person name="Chen Z."/>
            <person name="Lan J."/>
            <person name="Che J."/>
            <person name="Ge C."/>
            <person name="Shi H."/>
            <person name="Pan Z."/>
            <person name="Liu X."/>
        </authorList>
    </citation>
    <scope>NUCLEOTIDE SEQUENCE [LARGE SCALE GENOMIC DNA]</scope>
    <source>
        <strain evidence="2">FJAT-4402</strain>
    </source>
</reference>
<dbReference type="Pfam" id="PF00106">
    <property type="entry name" value="adh_short"/>
    <property type="match status" value="1"/>
</dbReference>
<dbReference type="SUPFAM" id="SSF51735">
    <property type="entry name" value="NAD(P)-binding Rossmann-fold domains"/>
    <property type="match status" value="1"/>
</dbReference>
<proteinExistence type="predicted"/>
<keyword evidence="2" id="KW-1185">Reference proteome</keyword>
<dbReference type="AlphaFoldDB" id="A0A0M5JFS7"/>
<dbReference type="EMBL" id="CP012600">
    <property type="protein sequence ID" value="ALC80351.1"/>
    <property type="molecule type" value="Genomic_DNA"/>
</dbReference>
<accession>A0A0M5JFS7</accession>
<dbReference type="PRINTS" id="PR00081">
    <property type="entry name" value="GDHRDH"/>
</dbReference>
<dbReference type="STRING" id="1441095.AM592_01090"/>
<gene>
    <name evidence="1" type="ORF">AM592_01090</name>
</gene>
<dbReference type="PATRIC" id="fig|1441095.3.peg.244"/>
<dbReference type="RefSeq" id="WP_053602076.1">
    <property type="nucleotide sequence ID" value="NZ_CP012600.1"/>
</dbReference>